<dbReference type="Gene3D" id="2.40.170.20">
    <property type="entry name" value="TonB-dependent receptor, beta-barrel domain"/>
    <property type="match status" value="1"/>
</dbReference>
<evidence type="ECO:0000256" key="2">
    <source>
        <dbReference type="ARBA" id="ARBA00022448"/>
    </source>
</evidence>
<evidence type="ECO:0000259" key="8">
    <source>
        <dbReference type="Pfam" id="PF00593"/>
    </source>
</evidence>
<name>A0A418XQY3_9BURK</name>
<feature type="non-terminal residue" evidence="9">
    <location>
        <position position="1"/>
    </location>
</feature>
<keyword evidence="6" id="KW-0472">Membrane</keyword>
<evidence type="ECO:0000256" key="1">
    <source>
        <dbReference type="ARBA" id="ARBA00004571"/>
    </source>
</evidence>
<evidence type="ECO:0000313" key="10">
    <source>
        <dbReference type="Proteomes" id="UP000284006"/>
    </source>
</evidence>
<dbReference type="AlphaFoldDB" id="A0A418XQY3"/>
<evidence type="ECO:0000313" key="9">
    <source>
        <dbReference type="EMBL" id="RJG14865.1"/>
    </source>
</evidence>
<dbReference type="PANTHER" id="PTHR30069:SF42">
    <property type="entry name" value="FERRIC AEROBACTIN RECEPTOR"/>
    <property type="match status" value="1"/>
</dbReference>
<dbReference type="RefSeq" id="WP_119811695.1">
    <property type="nucleotide sequence ID" value="NZ_QYUP01000123.1"/>
</dbReference>
<evidence type="ECO:0000256" key="7">
    <source>
        <dbReference type="ARBA" id="ARBA00023237"/>
    </source>
</evidence>
<keyword evidence="4" id="KW-0812">Transmembrane</keyword>
<dbReference type="InterPro" id="IPR039426">
    <property type="entry name" value="TonB-dep_rcpt-like"/>
</dbReference>
<keyword evidence="2" id="KW-0813">Transport</keyword>
<dbReference type="PANTHER" id="PTHR30069">
    <property type="entry name" value="TONB-DEPENDENT OUTER MEMBRANE RECEPTOR"/>
    <property type="match status" value="1"/>
</dbReference>
<sequence>FINYVTKAGSKGPAVFRTEAGADVSTNKFKAQGSSPSVRQSVSGTVGQFDYRVIGMVRRINDYIDADGNVIPPQLGSGIQNSTVKSLLAKIGYSFGRQRVEAAFNAYEQVADIEWAVKNGNIATGAPATAIPAVRRPGQVEEQNKSQVANVVYSNAALFGSRNSFRAQAYYVDTTSWFQYAVNRFPLFPEAPNGQSGNLTKKSGARFDVNTPLRSVLPMDGALLWGLDLMRDDTKIPLVDGRQFGIPQVLTSTAGFVQLQMSPFDKLKVSLGLRREASEVEVSDYTSLFTKARITGGTLDFKTTPKNAGLVYSPSKLFDLYGGFSQGFDIQQTSQNFRAWPVDIDLTRTKPPANVIDSHEVGVRFHGHGMRASAGVYQLKSSNGISYVYNATAPLEPRAVVAPDKVSGIELTADYTGVDDWVFGTTYAKSRGKADTNGDGNYDTPLQNRRIPPPSLTAHAEYAFAPGSFVRVQALYSGKRNAFPNTVPNRFHEGKVNAYHTIDVSARIAMAANMDLSLGVRNLFNRDYFTNYSEGFNTNDNYLKAPGRSISMRLGVNY</sequence>
<evidence type="ECO:0000256" key="3">
    <source>
        <dbReference type="ARBA" id="ARBA00022452"/>
    </source>
</evidence>
<comment type="caution">
    <text evidence="9">The sequence shown here is derived from an EMBL/GenBank/DDBJ whole genome shotgun (WGS) entry which is preliminary data.</text>
</comment>
<dbReference type="EMBL" id="QYUP01000123">
    <property type="protein sequence ID" value="RJG14865.1"/>
    <property type="molecule type" value="Genomic_DNA"/>
</dbReference>
<gene>
    <name evidence="9" type="ORF">D3872_15730</name>
</gene>
<keyword evidence="9" id="KW-0675">Receptor</keyword>
<dbReference type="GO" id="GO:0044718">
    <property type="term" value="P:siderophore transmembrane transport"/>
    <property type="evidence" value="ECO:0007669"/>
    <property type="project" value="TreeGrafter"/>
</dbReference>
<protein>
    <submittedName>
        <fullName evidence="9">TonB-dependent receptor</fullName>
    </submittedName>
</protein>
<proteinExistence type="predicted"/>
<comment type="subcellular location">
    <subcellularLocation>
        <location evidence="1">Cell outer membrane</location>
        <topology evidence="1">Multi-pass membrane protein</topology>
    </subcellularLocation>
</comment>
<feature type="domain" description="TonB-dependent receptor-like beta-barrel" evidence="8">
    <location>
        <begin position="103"/>
        <end position="523"/>
    </location>
</feature>
<evidence type="ECO:0000256" key="6">
    <source>
        <dbReference type="ARBA" id="ARBA00023136"/>
    </source>
</evidence>
<dbReference type="OrthoDB" id="8670144at2"/>
<keyword evidence="7" id="KW-0998">Cell outer membrane</keyword>
<dbReference type="GO" id="GO:0009279">
    <property type="term" value="C:cell outer membrane"/>
    <property type="evidence" value="ECO:0007669"/>
    <property type="project" value="UniProtKB-SubCell"/>
</dbReference>
<dbReference type="InterPro" id="IPR000531">
    <property type="entry name" value="Beta-barrel_TonB"/>
</dbReference>
<accession>A0A418XQY3</accession>
<evidence type="ECO:0000256" key="4">
    <source>
        <dbReference type="ARBA" id="ARBA00022692"/>
    </source>
</evidence>
<evidence type="ECO:0000256" key="5">
    <source>
        <dbReference type="ARBA" id="ARBA00023077"/>
    </source>
</evidence>
<dbReference type="GO" id="GO:0015344">
    <property type="term" value="F:siderophore uptake transmembrane transporter activity"/>
    <property type="evidence" value="ECO:0007669"/>
    <property type="project" value="TreeGrafter"/>
</dbReference>
<dbReference type="InterPro" id="IPR036942">
    <property type="entry name" value="Beta-barrel_TonB_sf"/>
</dbReference>
<dbReference type="Proteomes" id="UP000284006">
    <property type="component" value="Unassembled WGS sequence"/>
</dbReference>
<organism evidence="9 10">
    <name type="scientific">Massilia cavernae</name>
    <dbReference type="NCBI Taxonomy" id="2320864"/>
    <lineage>
        <taxon>Bacteria</taxon>
        <taxon>Pseudomonadati</taxon>
        <taxon>Pseudomonadota</taxon>
        <taxon>Betaproteobacteria</taxon>
        <taxon>Burkholderiales</taxon>
        <taxon>Oxalobacteraceae</taxon>
        <taxon>Telluria group</taxon>
        <taxon>Massilia</taxon>
    </lineage>
</organism>
<dbReference type="Pfam" id="PF00593">
    <property type="entry name" value="TonB_dep_Rec_b-barrel"/>
    <property type="match status" value="1"/>
</dbReference>
<dbReference type="SUPFAM" id="SSF56935">
    <property type="entry name" value="Porins"/>
    <property type="match status" value="1"/>
</dbReference>
<keyword evidence="5" id="KW-0798">TonB box</keyword>
<keyword evidence="3" id="KW-1134">Transmembrane beta strand</keyword>
<keyword evidence="10" id="KW-1185">Reference proteome</keyword>
<reference evidence="9 10" key="1">
    <citation type="submission" date="2018-09" db="EMBL/GenBank/DDBJ databases">
        <authorList>
            <person name="Zhu H."/>
        </authorList>
    </citation>
    <scope>NUCLEOTIDE SEQUENCE [LARGE SCALE GENOMIC DNA]</scope>
    <source>
        <strain evidence="9 10">K1S02-61</strain>
    </source>
</reference>